<evidence type="ECO:0000256" key="1">
    <source>
        <dbReference type="SAM" id="Coils"/>
    </source>
</evidence>
<evidence type="ECO:0000313" key="4">
    <source>
        <dbReference type="Proteomes" id="UP000287401"/>
    </source>
</evidence>
<sequence>MTTKPNEPEALERAAEAIARVLGIDIHEQCGDPDGENHGCDSSTCPGALTEDHDAEEHRERIYRMADAALQSDAAATAKLQDRIDELTNEAKIFDEEHADQNRMVDRIADLIGLPQDQELDTVAFELWISAQTAAAAANDAEIARLREVLSAINAEANAATSSDGKERDPWAIGRIAKWSGAALSEAREAG</sequence>
<dbReference type="EMBL" id="QRAL01000006">
    <property type="protein sequence ID" value="RSU57990.1"/>
    <property type="molecule type" value="Genomic_DNA"/>
</dbReference>
<evidence type="ECO:0000256" key="2">
    <source>
        <dbReference type="SAM" id="MobiDB-lite"/>
    </source>
</evidence>
<keyword evidence="1" id="KW-0175">Coiled coil</keyword>
<feature type="region of interest" description="Disordered" evidence="2">
    <location>
        <begin position="29"/>
        <end position="54"/>
    </location>
</feature>
<organism evidence="3 4">
    <name type="scientific">Sphingobium yanoikuyae</name>
    <name type="common">Sphingomonas yanoikuyae</name>
    <dbReference type="NCBI Taxonomy" id="13690"/>
    <lineage>
        <taxon>Bacteria</taxon>
        <taxon>Pseudomonadati</taxon>
        <taxon>Pseudomonadota</taxon>
        <taxon>Alphaproteobacteria</taxon>
        <taxon>Sphingomonadales</taxon>
        <taxon>Sphingomonadaceae</taxon>
        <taxon>Sphingobium</taxon>
    </lineage>
</organism>
<accession>A0A430BZ71</accession>
<dbReference type="RefSeq" id="WP_125997791.1">
    <property type="nucleotide sequence ID" value="NZ_QRAL01000006.1"/>
</dbReference>
<comment type="caution">
    <text evidence="3">The sequence shown here is derived from an EMBL/GenBank/DDBJ whole genome shotgun (WGS) entry which is preliminary data.</text>
</comment>
<proteinExistence type="predicted"/>
<protein>
    <submittedName>
        <fullName evidence="3">Uncharacterized protein</fullName>
    </submittedName>
</protein>
<name>A0A430BZ71_SPHYA</name>
<dbReference type="AlphaFoldDB" id="A0A430BZ71"/>
<gene>
    <name evidence="3" type="ORF">DAH51_07030</name>
</gene>
<feature type="coiled-coil region" evidence="1">
    <location>
        <begin position="70"/>
        <end position="104"/>
    </location>
</feature>
<dbReference type="Proteomes" id="UP000287401">
    <property type="component" value="Unassembled WGS sequence"/>
</dbReference>
<reference evidence="3 4" key="1">
    <citation type="submission" date="2018-07" db="EMBL/GenBank/DDBJ databases">
        <title>Genomic and Epidemiologic Investigation of an Indolent Hospital Outbreak.</title>
        <authorList>
            <person name="Johnson R.C."/>
            <person name="Deming C."/>
            <person name="Conlan S."/>
            <person name="Zellmer C.J."/>
            <person name="Michelin A.V."/>
            <person name="Lee-Lin S."/>
            <person name="Thomas P.J."/>
            <person name="Park M."/>
            <person name="Weingarten R.A."/>
            <person name="Less J."/>
            <person name="Dekker J.P."/>
            <person name="Frank K.M."/>
            <person name="Musser K.A."/>
            <person name="Mcquiston J.R."/>
            <person name="Henderson D.K."/>
            <person name="Lau A.F."/>
            <person name="Palmore T.N."/>
            <person name="Segre J.A."/>
        </authorList>
    </citation>
    <scope>NUCLEOTIDE SEQUENCE [LARGE SCALE GENOMIC DNA]</scope>
    <source>
        <strain evidence="3 4">SK-NIH.Env6_1116</strain>
    </source>
</reference>
<evidence type="ECO:0000313" key="3">
    <source>
        <dbReference type="EMBL" id="RSU57990.1"/>
    </source>
</evidence>
<feature type="compositionally biased region" description="Basic and acidic residues" evidence="2">
    <location>
        <begin position="29"/>
        <end position="39"/>
    </location>
</feature>